<dbReference type="EMBL" id="JAWQEG010005230">
    <property type="protein sequence ID" value="KAK3858728.1"/>
    <property type="molecule type" value="Genomic_DNA"/>
</dbReference>
<feature type="region of interest" description="Disordered" evidence="1">
    <location>
        <begin position="1"/>
        <end position="32"/>
    </location>
</feature>
<feature type="compositionally biased region" description="Polar residues" evidence="1">
    <location>
        <begin position="8"/>
        <end position="17"/>
    </location>
</feature>
<dbReference type="Proteomes" id="UP001286313">
    <property type="component" value="Unassembled WGS sequence"/>
</dbReference>
<sequence length="105" mass="11797">MQPHLQEQENCSTQDQSLDLGVRHPEHPPYSRIKWTIPQPIADQPRQPTRTQVDFRPVQLASASPSPAVPFVSLCDLSDLQPWQPTLSLIPPCLSPIIFSTVHVL</sequence>
<reference evidence="2" key="1">
    <citation type="submission" date="2023-10" db="EMBL/GenBank/DDBJ databases">
        <title>Genome assemblies of two species of porcelain crab, Petrolisthes cinctipes and Petrolisthes manimaculis (Anomura: Porcellanidae).</title>
        <authorList>
            <person name="Angst P."/>
        </authorList>
    </citation>
    <scope>NUCLEOTIDE SEQUENCE</scope>
    <source>
        <strain evidence="2">PB745_01</strain>
        <tissue evidence="2">Gill</tissue>
    </source>
</reference>
<gene>
    <name evidence="2" type="ORF">Pcinc_035104</name>
</gene>
<name>A0AAE1BX61_PETCI</name>
<evidence type="ECO:0000313" key="2">
    <source>
        <dbReference type="EMBL" id="KAK3858728.1"/>
    </source>
</evidence>
<dbReference type="AlphaFoldDB" id="A0AAE1BX61"/>
<evidence type="ECO:0000313" key="3">
    <source>
        <dbReference type="Proteomes" id="UP001286313"/>
    </source>
</evidence>
<evidence type="ECO:0000256" key="1">
    <source>
        <dbReference type="SAM" id="MobiDB-lite"/>
    </source>
</evidence>
<comment type="caution">
    <text evidence="2">The sequence shown here is derived from an EMBL/GenBank/DDBJ whole genome shotgun (WGS) entry which is preliminary data.</text>
</comment>
<accession>A0AAE1BX61</accession>
<protein>
    <submittedName>
        <fullName evidence="2">Uncharacterized protein</fullName>
    </submittedName>
</protein>
<proteinExistence type="predicted"/>
<keyword evidence="3" id="KW-1185">Reference proteome</keyword>
<organism evidence="2 3">
    <name type="scientific">Petrolisthes cinctipes</name>
    <name type="common">Flat porcelain crab</name>
    <dbReference type="NCBI Taxonomy" id="88211"/>
    <lineage>
        <taxon>Eukaryota</taxon>
        <taxon>Metazoa</taxon>
        <taxon>Ecdysozoa</taxon>
        <taxon>Arthropoda</taxon>
        <taxon>Crustacea</taxon>
        <taxon>Multicrustacea</taxon>
        <taxon>Malacostraca</taxon>
        <taxon>Eumalacostraca</taxon>
        <taxon>Eucarida</taxon>
        <taxon>Decapoda</taxon>
        <taxon>Pleocyemata</taxon>
        <taxon>Anomura</taxon>
        <taxon>Galatheoidea</taxon>
        <taxon>Porcellanidae</taxon>
        <taxon>Petrolisthes</taxon>
    </lineage>
</organism>